<organism evidence="1">
    <name type="scientific">viral metagenome</name>
    <dbReference type="NCBI Taxonomy" id="1070528"/>
    <lineage>
        <taxon>unclassified sequences</taxon>
        <taxon>metagenomes</taxon>
        <taxon>organismal metagenomes</taxon>
    </lineage>
</organism>
<proteinExistence type="predicted"/>
<dbReference type="InterPro" id="IPR036439">
    <property type="entry name" value="Dockerin_dom_sf"/>
</dbReference>
<evidence type="ECO:0000313" key="1">
    <source>
        <dbReference type="EMBL" id="QHT37079.1"/>
    </source>
</evidence>
<dbReference type="AlphaFoldDB" id="A0A6C0F931"/>
<reference evidence="1" key="1">
    <citation type="journal article" date="2020" name="Nature">
        <title>Giant virus diversity and host interactions through global metagenomics.</title>
        <authorList>
            <person name="Schulz F."/>
            <person name="Roux S."/>
            <person name="Paez-Espino D."/>
            <person name="Jungbluth S."/>
            <person name="Walsh D.A."/>
            <person name="Denef V.J."/>
            <person name="McMahon K.D."/>
            <person name="Konstantinidis K.T."/>
            <person name="Eloe-Fadrosh E.A."/>
            <person name="Kyrpides N.C."/>
            <person name="Woyke T."/>
        </authorList>
    </citation>
    <scope>NUCLEOTIDE SEQUENCE</scope>
    <source>
        <strain evidence="1">GVMAG-S-ERX555967-131</strain>
    </source>
</reference>
<dbReference type="GO" id="GO:0000272">
    <property type="term" value="P:polysaccharide catabolic process"/>
    <property type="evidence" value="ECO:0007669"/>
    <property type="project" value="InterPro"/>
</dbReference>
<dbReference type="Gene3D" id="1.10.1330.10">
    <property type="entry name" value="Dockerin domain"/>
    <property type="match status" value="1"/>
</dbReference>
<dbReference type="EMBL" id="MN738789">
    <property type="protein sequence ID" value="QHT37079.1"/>
    <property type="molecule type" value="Genomic_DNA"/>
</dbReference>
<dbReference type="SUPFAM" id="SSF63446">
    <property type="entry name" value="Type I dockerin domain"/>
    <property type="match status" value="1"/>
</dbReference>
<name>A0A6C0F931_9ZZZZ</name>
<protein>
    <recommendedName>
        <fullName evidence="2">Dockerin domain-containing protein</fullName>
    </recommendedName>
</protein>
<sequence length="192" mass="21361">MGSYEIGNYDFYGSGDVNQDGRITISDAAEIAKYVVNLRDYNMYMNVLGNNNVQIRDAAHIAKAVVNLVTLPPPLPFPFFKLDNINTTNNTAILKLNTTSIPDNVTSIGAFEIEFRNADLTNINIPSTLVSNNSYYLKGPQRFVYANTDGIDATTSGIFEFDITFDNNVGIELIENRTKLWDNSSNVNLIMI</sequence>
<accession>A0A6C0F931</accession>
<evidence type="ECO:0008006" key="2">
    <source>
        <dbReference type="Google" id="ProtNLM"/>
    </source>
</evidence>